<reference evidence="11" key="1">
    <citation type="submission" date="2016-09" db="EMBL/GenBank/DDBJ databases">
        <authorList>
            <person name="Gulvik C.A."/>
        </authorList>
    </citation>
    <scope>NUCLEOTIDE SEQUENCE [LARGE SCALE GENOMIC DNA]</scope>
    <source>
        <strain evidence="11">LMG 8895</strain>
    </source>
</reference>
<comment type="caution">
    <text evidence="10">The sequence shown here is derived from an EMBL/GenBank/DDBJ whole genome shotgun (WGS) entry which is preliminary data.</text>
</comment>
<keyword evidence="5 7" id="KW-1133">Transmembrane helix</keyword>
<dbReference type="PRINTS" id="PR01837">
    <property type="entry name" value="MGTCSAPBPROT"/>
</dbReference>
<dbReference type="Pfam" id="PF21770">
    <property type="entry name" value="MgtC_SapB_C"/>
    <property type="match status" value="1"/>
</dbReference>
<sequence>MIIGIERQWRKKLAGMRTMTLVTFGACLFVSLSTFIEQDSSPTRIAAQVVSGIGFLAGGVILRDGFSVTGINTAATLWCSATIGSLIGAGFTMAGMICAVVIMMVNILLRNLSYKLDGFVPQDLAHSESTHYLFVITSNNNETILRTAILQLLDRYGLDFNKFSCTDLADKKVRLYLEIETATNSELAMKAIVSELSQLPEIIEVNQLTD</sequence>
<dbReference type="PANTHER" id="PTHR33778">
    <property type="entry name" value="PROTEIN MGTC"/>
    <property type="match status" value="1"/>
</dbReference>
<evidence type="ECO:0000313" key="11">
    <source>
        <dbReference type="Proteomes" id="UP000095094"/>
    </source>
</evidence>
<dbReference type="PANTHER" id="PTHR33778:SF3">
    <property type="entry name" value="PROTEIN MGTC"/>
    <property type="match status" value="1"/>
</dbReference>
<feature type="transmembrane region" description="Helical" evidence="7">
    <location>
        <begin position="83"/>
        <end position="109"/>
    </location>
</feature>
<dbReference type="GO" id="GO:0005886">
    <property type="term" value="C:plasma membrane"/>
    <property type="evidence" value="ECO:0007669"/>
    <property type="project" value="UniProtKB-SubCell"/>
</dbReference>
<dbReference type="Pfam" id="PF02308">
    <property type="entry name" value="MgtC"/>
    <property type="match status" value="1"/>
</dbReference>
<dbReference type="AlphaFoldDB" id="A0A1E5G6Z9"/>
<comment type="subcellular location">
    <subcellularLocation>
        <location evidence="1">Cell membrane</location>
        <topology evidence="1">Multi-pass membrane protein</topology>
    </subcellularLocation>
</comment>
<dbReference type="InterPro" id="IPR049177">
    <property type="entry name" value="MgtC_SapB_SrpB_YhiD_N"/>
</dbReference>
<keyword evidence="11" id="KW-1185">Reference proteome</keyword>
<feature type="transmembrane region" description="Helical" evidence="7">
    <location>
        <begin position="45"/>
        <end position="62"/>
    </location>
</feature>
<dbReference type="EMBL" id="MIJY01000047">
    <property type="protein sequence ID" value="OEG08494.1"/>
    <property type="molecule type" value="Genomic_DNA"/>
</dbReference>
<evidence type="ECO:0008006" key="12">
    <source>
        <dbReference type="Google" id="ProtNLM"/>
    </source>
</evidence>
<protein>
    <recommendedName>
        <fullName evidence="12">Magnesium transporter MgtC</fullName>
    </recommendedName>
</protein>
<organism evidence="10 11">
    <name type="scientific">Enterococcus termitis</name>
    <dbReference type="NCBI Taxonomy" id="332950"/>
    <lineage>
        <taxon>Bacteria</taxon>
        <taxon>Bacillati</taxon>
        <taxon>Bacillota</taxon>
        <taxon>Bacilli</taxon>
        <taxon>Lactobacillales</taxon>
        <taxon>Enterococcaceae</taxon>
        <taxon>Enterococcus</taxon>
    </lineage>
</organism>
<feature type="domain" description="MgtC/SapB/SrpB/YhiD N-terminal" evidence="8">
    <location>
        <begin position="1"/>
        <end position="113"/>
    </location>
</feature>
<proteinExistence type="inferred from homology"/>
<dbReference type="InterPro" id="IPR003416">
    <property type="entry name" value="MgtC/SapB/SrpB/YhiD_fam"/>
</dbReference>
<evidence type="ECO:0000256" key="5">
    <source>
        <dbReference type="ARBA" id="ARBA00022989"/>
    </source>
</evidence>
<evidence type="ECO:0000256" key="6">
    <source>
        <dbReference type="ARBA" id="ARBA00023136"/>
    </source>
</evidence>
<evidence type="ECO:0000256" key="3">
    <source>
        <dbReference type="ARBA" id="ARBA00022475"/>
    </source>
</evidence>
<evidence type="ECO:0000256" key="1">
    <source>
        <dbReference type="ARBA" id="ARBA00004651"/>
    </source>
</evidence>
<evidence type="ECO:0000259" key="9">
    <source>
        <dbReference type="Pfam" id="PF21770"/>
    </source>
</evidence>
<keyword evidence="6 7" id="KW-0472">Membrane</keyword>
<feature type="domain" description="MgtC-like C-terminal" evidence="9">
    <location>
        <begin position="135"/>
        <end position="205"/>
    </location>
</feature>
<evidence type="ECO:0000313" key="10">
    <source>
        <dbReference type="EMBL" id="OEG08494.1"/>
    </source>
</evidence>
<dbReference type="InterPro" id="IPR048640">
    <property type="entry name" value="MgtC-like_C"/>
</dbReference>
<keyword evidence="3" id="KW-1003">Cell membrane</keyword>
<evidence type="ECO:0000256" key="4">
    <source>
        <dbReference type="ARBA" id="ARBA00022692"/>
    </source>
</evidence>
<evidence type="ECO:0000259" key="8">
    <source>
        <dbReference type="Pfam" id="PF02308"/>
    </source>
</evidence>
<name>A0A1E5G6Z9_9ENTE</name>
<accession>A0A1E5G6Z9</accession>
<dbReference type="Proteomes" id="UP000095094">
    <property type="component" value="Unassembled WGS sequence"/>
</dbReference>
<evidence type="ECO:0000256" key="7">
    <source>
        <dbReference type="SAM" id="Phobius"/>
    </source>
</evidence>
<evidence type="ECO:0000256" key="2">
    <source>
        <dbReference type="ARBA" id="ARBA00009298"/>
    </source>
</evidence>
<dbReference type="Gene3D" id="3.30.70.260">
    <property type="match status" value="1"/>
</dbReference>
<gene>
    <name evidence="10" type="ORF">BCR25_13795</name>
</gene>
<comment type="similarity">
    <text evidence="2">Belongs to the MgtC/SapB family.</text>
</comment>
<keyword evidence="4 7" id="KW-0812">Transmembrane</keyword>